<keyword evidence="3" id="KW-1133">Transmembrane helix</keyword>
<keyword evidence="1" id="KW-0245">EGF-like domain</keyword>
<feature type="region of interest" description="Disordered" evidence="2">
    <location>
        <begin position="211"/>
        <end position="238"/>
    </location>
</feature>
<evidence type="ECO:0000313" key="5">
    <source>
        <dbReference type="Proteomes" id="UP000038045"/>
    </source>
</evidence>
<dbReference type="PROSITE" id="PS50026">
    <property type="entry name" value="EGF_3"/>
    <property type="match status" value="1"/>
</dbReference>
<feature type="compositionally biased region" description="Low complexity" evidence="2">
    <location>
        <begin position="225"/>
        <end position="238"/>
    </location>
</feature>
<evidence type="ECO:0000256" key="2">
    <source>
        <dbReference type="SAM" id="MobiDB-lite"/>
    </source>
</evidence>
<sequence>MPNMESKIIISSSEDSSDEDIIINTFQESSSSHEDMSMESNNRKIKVSNNSTYNLNDKEVVSIDTPLKNRELLIKGRRGVLRKLLDADAARIESGRQHKQLKAFNEDNALSSSDHLPITNIIVKDSSSNITTTTPESSPKLILNEEIKEKEEDIMKKIPIYDKILNNDKPKMAKNIFEEEEKVKEEERIEKEIAMKHQNTIRINTNISKESDNLENDKNNLTIMTTPKSTGTQSTTESSGNILSGIGNILSGIGKGIGKIMGFEKNCKNKGYKDGSGKCICPPYHFGSFCEQVNCANNGRLIQGSRSNSKKYLCQCPNPEFISGDFCQYIKCLNGGTPVNGEGRCSCNNNWYSGNFCENYSASWTIVFVIPIIILIIVTFLCAMCRLDLCPKRNATIHENNINSRRRRRGRGNTSYPTNIVARLPPLDGEERERMVTEHFLNQCRMQRYVSTSNNGVSRTSIIGENVSITNDDTTKILEPPPSYIEALSATPAPPLPIDITTAPHPPAYHTIDPNRRPPS</sequence>
<organism evidence="5 6">
    <name type="scientific">Parastrongyloides trichosuri</name>
    <name type="common">Possum-specific nematode worm</name>
    <dbReference type="NCBI Taxonomy" id="131310"/>
    <lineage>
        <taxon>Eukaryota</taxon>
        <taxon>Metazoa</taxon>
        <taxon>Ecdysozoa</taxon>
        <taxon>Nematoda</taxon>
        <taxon>Chromadorea</taxon>
        <taxon>Rhabditida</taxon>
        <taxon>Tylenchina</taxon>
        <taxon>Panagrolaimomorpha</taxon>
        <taxon>Strongyloidoidea</taxon>
        <taxon>Strongyloididae</taxon>
        <taxon>Parastrongyloides</taxon>
    </lineage>
</organism>
<dbReference type="Proteomes" id="UP000038045">
    <property type="component" value="Unplaced"/>
</dbReference>
<comment type="caution">
    <text evidence="1">Lacks conserved residue(s) required for the propagation of feature annotation.</text>
</comment>
<accession>A0A0N4ZH53</accession>
<dbReference type="AlphaFoldDB" id="A0A0N4ZH53"/>
<proteinExistence type="predicted"/>
<keyword evidence="3" id="KW-0472">Membrane</keyword>
<name>A0A0N4ZH53_PARTI</name>
<dbReference type="WBParaSite" id="PTRK_0000721700.1">
    <property type="protein sequence ID" value="PTRK_0000721700.1"/>
    <property type="gene ID" value="PTRK_0000721700"/>
</dbReference>
<dbReference type="InterPro" id="IPR000742">
    <property type="entry name" value="EGF"/>
</dbReference>
<reference evidence="6" key="1">
    <citation type="submission" date="2017-02" db="UniProtKB">
        <authorList>
            <consortium name="WormBaseParasite"/>
        </authorList>
    </citation>
    <scope>IDENTIFICATION</scope>
</reference>
<feature type="region of interest" description="Disordered" evidence="2">
    <location>
        <begin position="500"/>
        <end position="520"/>
    </location>
</feature>
<evidence type="ECO:0000256" key="3">
    <source>
        <dbReference type="SAM" id="Phobius"/>
    </source>
</evidence>
<protein>
    <submittedName>
        <fullName evidence="6">EGF-like domain-containing protein</fullName>
    </submittedName>
</protein>
<keyword evidence="5" id="KW-1185">Reference proteome</keyword>
<keyword evidence="3" id="KW-0812">Transmembrane</keyword>
<evidence type="ECO:0000259" key="4">
    <source>
        <dbReference type="PROSITE" id="PS50026"/>
    </source>
</evidence>
<feature type="domain" description="EGF-like" evidence="4">
    <location>
        <begin position="323"/>
        <end position="358"/>
    </location>
</feature>
<feature type="transmembrane region" description="Helical" evidence="3">
    <location>
        <begin position="362"/>
        <end position="383"/>
    </location>
</feature>
<evidence type="ECO:0000256" key="1">
    <source>
        <dbReference type="PROSITE-ProRule" id="PRU00076"/>
    </source>
</evidence>
<evidence type="ECO:0000313" key="6">
    <source>
        <dbReference type="WBParaSite" id="PTRK_0000721700.1"/>
    </source>
</evidence>